<gene>
    <name evidence="3" type="ORF">V3328_09175</name>
</gene>
<evidence type="ECO:0000259" key="2">
    <source>
        <dbReference type="Pfam" id="PF16998"/>
    </source>
</evidence>
<organism evidence="3 4">
    <name type="scientific">Microbaculum marinum</name>
    <dbReference type="NCBI Taxonomy" id="1764581"/>
    <lineage>
        <taxon>Bacteria</taxon>
        <taxon>Pseudomonadati</taxon>
        <taxon>Pseudomonadota</taxon>
        <taxon>Alphaproteobacteria</taxon>
        <taxon>Hyphomicrobiales</taxon>
        <taxon>Tepidamorphaceae</taxon>
        <taxon>Microbaculum</taxon>
    </lineage>
</organism>
<evidence type="ECO:0000313" key="4">
    <source>
        <dbReference type="Proteomes" id="UP001378188"/>
    </source>
</evidence>
<comment type="caution">
    <text evidence="3">The sequence shown here is derived from an EMBL/GenBank/DDBJ whole genome shotgun (WGS) entry which is preliminary data.</text>
</comment>
<dbReference type="Pfam" id="PF16998">
    <property type="entry name" value="17kDa_Anti_2"/>
    <property type="match status" value="1"/>
</dbReference>
<dbReference type="Proteomes" id="UP001378188">
    <property type="component" value="Unassembled WGS sequence"/>
</dbReference>
<name>A0AAW9RVT8_9HYPH</name>
<protein>
    <submittedName>
        <fullName evidence="3">RT0821/Lpp0805 family surface protein</fullName>
    </submittedName>
</protein>
<dbReference type="InterPro" id="IPR032635">
    <property type="entry name" value="Anti_2"/>
</dbReference>
<feature type="signal peptide" evidence="1">
    <location>
        <begin position="1"/>
        <end position="21"/>
    </location>
</feature>
<proteinExistence type="predicted"/>
<sequence>MTRSRHAVRIAVAAAGAMLTAACSLPVTIPLGPMNGEPELITGSIDIPEETVEEQGIADRVGTQAWAALRGALVSAAERGEDGQAFSWKTDNAGVEGTVTTVDAFFDADGAVCRRLAITAVAYARADSFVADACRRDGGGWNVKPSEQTRR</sequence>
<dbReference type="RefSeq" id="WP_340329338.1">
    <property type="nucleotide sequence ID" value="NZ_JAZHOF010000003.1"/>
</dbReference>
<keyword evidence="1" id="KW-0732">Signal</keyword>
<dbReference type="AlphaFoldDB" id="A0AAW9RVT8"/>
<evidence type="ECO:0000313" key="3">
    <source>
        <dbReference type="EMBL" id="MEJ8571641.1"/>
    </source>
</evidence>
<feature type="domain" description="Surface antigen" evidence="2">
    <location>
        <begin position="40"/>
        <end position="144"/>
    </location>
</feature>
<dbReference type="PROSITE" id="PS51257">
    <property type="entry name" value="PROKAR_LIPOPROTEIN"/>
    <property type="match status" value="1"/>
</dbReference>
<feature type="chain" id="PRO_5043555659" evidence="1">
    <location>
        <begin position="22"/>
        <end position="151"/>
    </location>
</feature>
<reference evidence="3 4" key="1">
    <citation type="submission" date="2024-02" db="EMBL/GenBank/DDBJ databases">
        <title>Genome analysis and characterization of Microbaculum marinisediminis sp. nov., isolated from marine sediment.</title>
        <authorList>
            <person name="Du Z.-J."/>
            <person name="Ye Y.-Q."/>
            <person name="Zhang Z.-R."/>
            <person name="Yuan S.-M."/>
            <person name="Zhang X.-Y."/>
        </authorList>
    </citation>
    <scope>NUCLEOTIDE SEQUENCE [LARGE SCALE GENOMIC DNA]</scope>
    <source>
        <strain evidence="3 4">SDUM1044001</strain>
    </source>
</reference>
<evidence type="ECO:0000256" key="1">
    <source>
        <dbReference type="SAM" id="SignalP"/>
    </source>
</evidence>
<accession>A0AAW9RVT8</accession>
<dbReference type="EMBL" id="JAZHOF010000003">
    <property type="protein sequence ID" value="MEJ8571641.1"/>
    <property type="molecule type" value="Genomic_DNA"/>
</dbReference>
<keyword evidence="4" id="KW-1185">Reference proteome</keyword>